<dbReference type="PANTHER" id="PTHR48083:SF28">
    <property type="entry name" value="ACYL-COA DEHYDROGENASE FAMILY PROTEIN (AFU_ORTHOLOGUE AFUA_6G10880)-RELATED"/>
    <property type="match status" value="1"/>
</dbReference>
<dbReference type="AlphaFoldDB" id="A0A7S3LN19"/>
<protein>
    <recommendedName>
        <fullName evidence="10">Acyl-CoA dehydrogenase/oxidase C-terminal domain-containing protein</fullName>
    </recommendedName>
</protein>
<dbReference type="InterPro" id="IPR006089">
    <property type="entry name" value="Acyl-CoA_DH_CS"/>
</dbReference>
<dbReference type="InterPro" id="IPR046373">
    <property type="entry name" value="Acyl-CoA_Oxase/DH_mid-dom_sf"/>
</dbReference>
<dbReference type="PANTHER" id="PTHR48083">
    <property type="entry name" value="MEDIUM-CHAIN SPECIFIC ACYL-COA DEHYDROGENASE, MITOCHONDRIAL-RELATED"/>
    <property type="match status" value="1"/>
</dbReference>
<comment type="similarity">
    <text evidence="2 6">Belongs to the acyl-CoA dehydrogenase family.</text>
</comment>
<accession>A0A7S3LN19</accession>
<keyword evidence="4 6" id="KW-0274">FAD</keyword>
<evidence type="ECO:0000259" key="7">
    <source>
        <dbReference type="Pfam" id="PF00441"/>
    </source>
</evidence>
<evidence type="ECO:0000256" key="2">
    <source>
        <dbReference type="ARBA" id="ARBA00009347"/>
    </source>
</evidence>
<evidence type="ECO:0000256" key="3">
    <source>
        <dbReference type="ARBA" id="ARBA00022630"/>
    </source>
</evidence>
<dbReference type="PROSITE" id="PS00072">
    <property type="entry name" value="ACYL_COA_DH_1"/>
    <property type="match status" value="1"/>
</dbReference>
<dbReference type="EMBL" id="HBIN01007755">
    <property type="protein sequence ID" value="CAE0435430.1"/>
    <property type="molecule type" value="Transcribed_RNA"/>
</dbReference>
<evidence type="ECO:0000256" key="5">
    <source>
        <dbReference type="ARBA" id="ARBA00023002"/>
    </source>
</evidence>
<dbReference type="Pfam" id="PF00441">
    <property type="entry name" value="Acyl-CoA_dh_1"/>
    <property type="match status" value="1"/>
</dbReference>
<dbReference type="GO" id="GO:0005737">
    <property type="term" value="C:cytoplasm"/>
    <property type="evidence" value="ECO:0007669"/>
    <property type="project" value="TreeGrafter"/>
</dbReference>
<dbReference type="Gene3D" id="1.10.540.10">
    <property type="entry name" value="Acyl-CoA dehydrogenase/oxidase, N-terminal domain"/>
    <property type="match status" value="1"/>
</dbReference>
<evidence type="ECO:0008006" key="10">
    <source>
        <dbReference type="Google" id="ProtNLM"/>
    </source>
</evidence>
<dbReference type="Pfam" id="PF02770">
    <property type="entry name" value="Acyl-CoA_dh_M"/>
    <property type="match status" value="1"/>
</dbReference>
<sequence length="346" mass="38594">MVDRLPGNVKPEEFDYFHELITHEEVSRLMTPGFQDGCFGGKNISITPLLVFGTKRMREEIVPKSLKGLCKTVLAITEPFAGSDVAGIRTTAKKTPCGQFYIVNGVKKWITEGYNADYYISAVRTGGPGKGGISMLLIEKGEGVSTKLIKTSYASSAETSYVIFENVKVPVENLMAKENEGFRAVMYNFNHERWYIVVSLLARCRFVLEECFKWASQRQIFGKSLISHGVIQEKFARMASGLEACYYWLEMITNQMNKMTFEEYNAKIGGDIALLKFNAAQVARTISEESVQIFGGRGVSSTGMGKYIERFQRTTKIPAVYGGSSEIMASLAVRQAVRSFPKDAKL</sequence>
<dbReference type="InterPro" id="IPR037069">
    <property type="entry name" value="AcylCoA_DH/ox_N_sf"/>
</dbReference>
<dbReference type="Gene3D" id="1.20.140.10">
    <property type="entry name" value="Butyryl-CoA Dehydrogenase, subunit A, domain 3"/>
    <property type="match status" value="1"/>
</dbReference>
<dbReference type="InterPro" id="IPR050741">
    <property type="entry name" value="Acyl-CoA_dehydrogenase"/>
</dbReference>
<dbReference type="Gene3D" id="2.40.110.10">
    <property type="entry name" value="Butyryl-CoA Dehydrogenase, subunit A, domain 2"/>
    <property type="match status" value="1"/>
</dbReference>
<gene>
    <name evidence="9" type="ORF">ASTO00021_LOCUS5710</name>
</gene>
<dbReference type="InterPro" id="IPR036250">
    <property type="entry name" value="AcylCo_DH-like_C"/>
</dbReference>
<organism evidence="9">
    <name type="scientific">Aplanochytrium stocchinoi</name>
    <dbReference type="NCBI Taxonomy" id="215587"/>
    <lineage>
        <taxon>Eukaryota</taxon>
        <taxon>Sar</taxon>
        <taxon>Stramenopiles</taxon>
        <taxon>Bigyra</taxon>
        <taxon>Labyrinthulomycetes</taxon>
        <taxon>Thraustochytrida</taxon>
        <taxon>Thraustochytriidae</taxon>
        <taxon>Aplanochytrium</taxon>
    </lineage>
</organism>
<dbReference type="GO" id="GO:0003995">
    <property type="term" value="F:acyl-CoA dehydrogenase activity"/>
    <property type="evidence" value="ECO:0007669"/>
    <property type="project" value="InterPro"/>
</dbReference>
<evidence type="ECO:0000256" key="4">
    <source>
        <dbReference type="ARBA" id="ARBA00022827"/>
    </source>
</evidence>
<dbReference type="InterPro" id="IPR009100">
    <property type="entry name" value="AcylCoA_DH/oxidase_NM_dom_sf"/>
</dbReference>
<dbReference type="InterPro" id="IPR009075">
    <property type="entry name" value="AcylCo_DH/oxidase_C"/>
</dbReference>
<proteinExistence type="inferred from homology"/>
<name>A0A7S3LN19_9STRA</name>
<evidence type="ECO:0000256" key="6">
    <source>
        <dbReference type="RuleBase" id="RU362125"/>
    </source>
</evidence>
<keyword evidence="3 6" id="KW-0285">Flavoprotein</keyword>
<dbReference type="InterPro" id="IPR006091">
    <property type="entry name" value="Acyl-CoA_Oxase/DH_mid-dom"/>
</dbReference>
<reference evidence="9" key="1">
    <citation type="submission" date="2021-01" db="EMBL/GenBank/DDBJ databases">
        <authorList>
            <person name="Corre E."/>
            <person name="Pelletier E."/>
            <person name="Niang G."/>
            <person name="Scheremetjew M."/>
            <person name="Finn R."/>
            <person name="Kale V."/>
            <person name="Holt S."/>
            <person name="Cochrane G."/>
            <person name="Meng A."/>
            <person name="Brown T."/>
            <person name="Cohen L."/>
        </authorList>
    </citation>
    <scope>NUCLEOTIDE SEQUENCE</scope>
    <source>
        <strain evidence="9">GSBS06</strain>
    </source>
</reference>
<evidence type="ECO:0000313" key="9">
    <source>
        <dbReference type="EMBL" id="CAE0435430.1"/>
    </source>
</evidence>
<comment type="cofactor">
    <cofactor evidence="1 6">
        <name>FAD</name>
        <dbReference type="ChEBI" id="CHEBI:57692"/>
    </cofactor>
</comment>
<dbReference type="GO" id="GO:0033539">
    <property type="term" value="P:fatty acid beta-oxidation using acyl-CoA dehydrogenase"/>
    <property type="evidence" value="ECO:0007669"/>
    <property type="project" value="TreeGrafter"/>
</dbReference>
<dbReference type="GO" id="GO:0050660">
    <property type="term" value="F:flavin adenine dinucleotide binding"/>
    <property type="evidence" value="ECO:0007669"/>
    <property type="project" value="InterPro"/>
</dbReference>
<feature type="domain" description="Acyl-CoA oxidase/dehydrogenase middle" evidence="8">
    <location>
        <begin position="74"/>
        <end position="167"/>
    </location>
</feature>
<dbReference type="SUPFAM" id="SSF47203">
    <property type="entry name" value="Acyl-CoA dehydrogenase C-terminal domain-like"/>
    <property type="match status" value="1"/>
</dbReference>
<keyword evidence="5 6" id="KW-0560">Oxidoreductase</keyword>
<evidence type="ECO:0000259" key="8">
    <source>
        <dbReference type="Pfam" id="PF02770"/>
    </source>
</evidence>
<dbReference type="SUPFAM" id="SSF56645">
    <property type="entry name" value="Acyl-CoA dehydrogenase NM domain-like"/>
    <property type="match status" value="1"/>
</dbReference>
<evidence type="ECO:0000256" key="1">
    <source>
        <dbReference type="ARBA" id="ARBA00001974"/>
    </source>
</evidence>
<feature type="domain" description="Acyl-CoA dehydrogenase/oxidase C-terminal" evidence="7">
    <location>
        <begin position="179"/>
        <end position="335"/>
    </location>
</feature>